<dbReference type="SUPFAM" id="SSF55816">
    <property type="entry name" value="5'-nucleotidase (syn. UDP-sugar hydrolase), C-terminal domain"/>
    <property type="match status" value="1"/>
</dbReference>
<evidence type="ECO:0000256" key="2">
    <source>
        <dbReference type="RuleBase" id="RU362119"/>
    </source>
</evidence>
<evidence type="ECO:0000256" key="1">
    <source>
        <dbReference type="ARBA" id="ARBA00022729"/>
    </source>
</evidence>
<protein>
    <submittedName>
        <fullName evidence="5">Putative nucleotide phosphoesterase</fullName>
    </submittedName>
</protein>
<dbReference type="InterPro" id="IPR029052">
    <property type="entry name" value="Metallo-depent_PP-like"/>
</dbReference>
<gene>
    <name evidence="5" type="ORF">FFIC_284930</name>
</gene>
<dbReference type="InterPro" id="IPR008334">
    <property type="entry name" value="5'-Nucleotdase_C"/>
</dbReference>
<dbReference type="PRINTS" id="PR01607">
    <property type="entry name" value="APYRASEFAMLY"/>
</dbReference>
<name>A0A0K8MKS7_9LACO</name>
<dbReference type="Gene3D" id="3.90.780.10">
    <property type="entry name" value="5'-Nucleotidase, C-terminal domain"/>
    <property type="match status" value="1"/>
</dbReference>
<dbReference type="PANTHER" id="PTHR11575">
    <property type="entry name" value="5'-NUCLEOTIDASE-RELATED"/>
    <property type="match status" value="1"/>
</dbReference>
<dbReference type="GO" id="GO:0000166">
    <property type="term" value="F:nucleotide binding"/>
    <property type="evidence" value="ECO:0007669"/>
    <property type="project" value="UniProtKB-KW"/>
</dbReference>
<dbReference type="InterPro" id="IPR006179">
    <property type="entry name" value="5_nucleotidase/apyrase"/>
</dbReference>
<dbReference type="CDD" id="cd00845">
    <property type="entry name" value="MPP_UshA_N_like"/>
    <property type="match status" value="1"/>
</dbReference>
<dbReference type="PANTHER" id="PTHR11575:SF23">
    <property type="entry name" value="5-NUCLEOTIDASE FAMILY PROTEIN"/>
    <property type="match status" value="1"/>
</dbReference>
<evidence type="ECO:0000259" key="4">
    <source>
        <dbReference type="Pfam" id="PF02872"/>
    </source>
</evidence>
<dbReference type="STRING" id="157463.GCA_001047075_01359"/>
<dbReference type="GO" id="GO:0008253">
    <property type="term" value="F:5'-nucleotidase activity"/>
    <property type="evidence" value="ECO:0007669"/>
    <property type="project" value="TreeGrafter"/>
</dbReference>
<keyword evidence="2" id="KW-0547">Nucleotide-binding</keyword>
<dbReference type="EMBL" id="DF968005">
    <property type="protein sequence ID" value="GAP00475.1"/>
    <property type="molecule type" value="Genomic_DNA"/>
</dbReference>
<dbReference type="InterPro" id="IPR036907">
    <property type="entry name" value="5'-Nucleotdase_C_sf"/>
</dbReference>
<accession>A0A0K8MKS7</accession>
<proteinExistence type="inferred from homology"/>
<feature type="domain" description="5'-Nucleotidase C-terminal" evidence="4">
    <location>
        <begin position="292"/>
        <end position="409"/>
    </location>
</feature>
<dbReference type="SUPFAM" id="SSF56300">
    <property type="entry name" value="Metallo-dependent phosphatases"/>
    <property type="match status" value="1"/>
</dbReference>
<dbReference type="InterPro" id="IPR004843">
    <property type="entry name" value="Calcineurin-like_PHP"/>
</dbReference>
<dbReference type="OrthoDB" id="9793179at2"/>
<reference evidence="5 6" key="1">
    <citation type="journal article" date="2015" name="BMC Genomics">
        <title>Comparative genomics of Fructobacillus spp. and Leuconostoc spp. reveals niche-specific evolution of Fructobacillus spp.</title>
        <authorList>
            <person name="Endo A."/>
            <person name="Tanizawa Y."/>
            <person name="Tanaka N."/>
            <person name="Maeno S."/>
            <person name="Kumar H."/>
            <person name="Shiwa Y."/>
            <person name="Okada S."/>
            <person name="Yoshikawa H."/>
            <person name="Dicks L."/>
            <person name="Nakagawa J."/>
            <person name="Arita M."/>
        </authorList>
    </citation>
    <scope>NUCLEOTIDE SEQUENCE [LARGE SCALE GENOMIC DNA]</scope>
    <source>
        <strain evidence="5 6">JCM 12225</strain>
    </source>
</reference>
<dbReference type="Pfam" id="PF02872">
    <property type="entry name" value="5_nucleotid_C"/>
    <property type="match status" value="1"/>
</dbReference>
<dbReference type="GO" id="GO:0030288">
    <property type="term" value="C:outer membrane-bounded periplasmic space"/>
    <property type="evidence" value="ECO:0007669"/>
    <property type="project" value="TreeGrafter"/>
</dbReference>
<dbReference type="GO" id="GO:0008768">
    <property type="term" value="F:UDP-sugar diphosphatase activity"/>
    <property type="evidence" value="ECO:0007669"/>
    <property type="project" value="TreeGrafter"/>
</dbReference>
<evidence type="ECO:0000313" key="5">
    <source>
        <dbReference type="EMBL" id="GAP00475.1"/>
    </source>
</evidence>
<evidence type="ECO:0000313" key="6">
    <source>
        <dbReference type="Proteomes" id="UP000253891"/>
    </source>
</evidence>
<evidence type="ECO:0000259" key="3">
    <source>
        <dbReference type="Pfam" id="PF00149"/>
    </source>
</evidence>
<dbReference type="Gene3D" id="3.60.21.10">
    <property type="match status" value="1"/>
</dbReference>
<dbReference type="RefSeq" id="WP_061993764.1">
    <property type="nucleotide sequence ID" value="NZ_DF968005.1"/>
</dbReference>
<keyword evidence="1" id="KW-0732">Signal</keyword>
<feature type="domain" description="Calcineurin-like phosphoesterase" evidence="3">
    <location>
        <begin position="8"/>
        <end position="199"/>
    </location>
</feature>
<dbReference type="GO" id="GO:0009166">
    <property type="term" value="P:nucleotide catabolic process"/>
    <property type="evidence" value="ECO:0007669"/>
    <property type="project" value="InterPro"/>
</dbReference>
<dbReference type="Pfam" id="PF00149">
    <property type="entry name" value="Metallophos"/>
    <property type="match status" value="1"/>
</dbReference>
<dbReference type="InterPro" id="IPR011240">
    <property type="entry name" value="Pesterase_YunD"/>
</dbReference>
<dbReference type="PIRSF" id="PIRSF036361">
    <property type="entry name" value="YunD"/>
    <property type="match status" value="1"/>
</dbReference>
<sequence length="449" mass="49824">MESIQLRHTNDLHSHLESWPRVSRYLQGQTTAQTTYKFDIGDAIDRFHPLTDATMGQANVKLMNQIGYDAVTIGNNEGLGLSHEDLNHLYDHANYPVLLANLTELPGNNQPAWAQPSHIFETEAGTKVGVIGLTAPYELTYRSVGWNPHDVETTLDRLLPRLRDQADFVVLLSHLGLPTDRELADKYDLDVIIGAHTHHVLPQGELKNGTLLAAAGRYGDHVGQIDLVLDDNHQIVTKSAQAIPLTDLPIEPGDEDKIQAFQDRGIQLENEHKIVHFDQVQTIADQGRACLQALKEKSGLDVAFCSAGLFLQDLPVGENTAEDFLASMPHSIHPMVATLTGNELKDLVAELKAKEASLLNQRVKGSGFRGKVFGQVLLSGLTYDDQGQLLYAGQVVQADKQYKLATLDHYRWVDFFHVLDDSPAEIDLNLLLRELLAKYYQEQALTAGK</sequence>
<keyword evidence="6" id="KW-1185">Reference proteome</keyword>
<organism evidence="5 6">
    <name type="scientific">Fructobacillus ficulneus</name>
    <dbReference type="NCBI Taxonomy" id="157463"/>
    <lineage>
        <taxon>Bacteria</taxon>
        <taxon>Bacillati</taxon>
        <taxon>Bacillota</taxon>
        <taxon>Bacilli</taxon>
        <taxon>Lactobacillales</taxon>
        <taxon>Lactobacillaceae</taxon>
        <taxon>Fructobacillus</taxon>
    </lineage>
</organism>
<keyword evidence="2" id="KW-0378">Hydrolase</keyword>
<comment type="similarity">
    <text evidence="2">Belongs to the 5'-nucleotidase family.</text>
</comment>
<dbReference type="AlphaFoldDB" id="A0A0K8MKS7"/>
<dbReference type="Proteomes" id="UP000253891">
    <property type="component" value="Unassembled WGS sequence"/>
</dbReference>